<keyword evidence="4" id="KW-1185">Reference proteome</keyword>
<dbReference type="InterPro" id="IPR001128">
    <property type="entry name" value="Cyt_P450"/>
</dbReference>
<evidence type="ECO:0000256" key="2">
    <source>
        <dbReference type="RuleBase" id="RU000461"/>
    </source>
</evidence>
<reference evidence="3 4" key="1">
    <citation type="submission" date="2021-01" db="EMBL/GenBank/DDBJ databases">
        <title>Whole genome shotgun sequence of Actinoplanes deccanensis NBRC 13994.</title>
        <authorList>
            <person name="Komaki H."/>
            <person name="Tamura T."/>
        </authorList>
    </citation>
    <scope>NUCLEOTIDE SEQUENCE [LARGE SCALE GENOMIC DNA]</scope>
    <source>
        <strain evidence="3 4">NBRC 13994</strain>
    </source>
</reference>
<keyword evidence="2" id="KW-0408">Iron</keyword>
<sequence>MLTITPDFKADSPRRWAELRRRGPVHRIRLETGLEVWAVVTYEAAREALAHPLLRKDSTPAEAALAAAGFTLHKPGVGIGGNMLEADPPAHTRLRRVVAGAFSPRRVEALAPRVREIAAGLLGALAGRYEVDLVTAYHAPLPIAVIGELLGVPEEERAGFRTWTAAAVSAPSAAQREGVRALNACLESLIARKRAAPGDDLLSALAAGGELSDEELLGTAALMVVAGHDTTVNLLGNAVAALLRQPAELARLRARPELIAGAVEEFLRYDPPVEQASKRYAAEDLTLAGQPIRRGDVVAVMLGSASRDAPQTDDGDPGLLDVERAAARHLAFGHGIHHCLGAPLARLEATIALGALIERFPRLSPAVALEEIEWIASGMMRGPVALPVRLS</sequence>
<evidence type="ECO:0000256" key="1">
    <source>
        <dbReference type="ARBA" id="ARBA00010617"/>
    </source>
</evidence>
<dbReference type="InterPro" id="IPR002397">
    <property type="entry name" value="Cyt_P450_B"/>
</dbReference>
<dbReference type="Pfam" id="PF00067">
    <property type="entry name" value="p450"/>
    <property type="match status" value="1"/>
</dbReference>
<dbReference type="RefSeq" id="WP_203771404.1">
    <property type="nucleotide sequence ID" value="NZ_BAAABO010000002.1"/>
</dbReference>
<evidence type="ECO:0000313" key="4">
    <source>
        <dbReference type="Proteomes" id="UP000609879"/>
    </source>
</evidence>
<dbReference type="InterPro" id="IPR017972">
    <property type="entry name" value="Cyt_P450_CS"/>
</dbReference>
<keyword evidence="2" id="KW-0560">Oxidoreductase</keyword>
<dbReference type="PRINTS" id="PR00385">
    <property type="entry name" value="P450"/>
</dbReference>
<comment type="similarity">
    <text evidence="1 2">Belongs to the cytochrome P450 family.</text>
</comment>
<evidence type="ECO:0000313" key="3">
    <source>
        <dbReference type="EMBL" id="GID77436.1"/>
    </source>
</evidence>
<dbReference type="SUPFAM" id="SSF48264">
    <property type="entry name" value="Cytochrome P450"/>
    <property type="match status" value="1"/>
</dbReference>
<accession>A0ABQ3YBP2</accession>
<keyword evidence="2" id="KW-0503">Monooxygenase</keyword>
<name>A0ABQ3YBP2_9ACTN</name>
<keyword evidence="2" id="KW-0479">Metal-binding</keyword>
<proteinExistence type="inferred from homology"/>
<dbReference type="PANTHER" id="PTHR46696:SF1">
    <property type="entry name" value="CYTOCHROME P450 YJIB-RELATED"/>
    <property type="match status" value="1"/>
</dbReference>
<dbReference type="PANTHER" id="PTHR46696">
    <property type="entry name" value="P450, PUTATIVE (EUROFUNG)-RELATED"/>
    <property type="match status" value="1"/>
</dbReference>
<dbReference type="Gene3D" id="1.10.630.10">
    <property type="entry name" value="Cytochrome P450"/>
    <property type="match status" value="1"/>
</dbReference>
<dbReference type="PRINTS" id="PR00359">
    <property type="entry name" value="BP450"/>
</dbReference>
<comment type="caution">
    <text evidence="3">The sequence shown here is derived from an EMBL/GenBank/DDBJ whole genome shotgun (WGS) entry which is preliminary data.</text>
</comment>
<organism evidence="3 4">
    <name type="scientific">Paractinoplanes deccanensis</name>
    <dbReference type="NCBI Taxonomy" id="113561"/>
    <lineage>
        <taxon>Bacteria</taxon>
        <taxon>Bacillati</taxon>
        <taxon>Actinomycetota</taxon>
        <taxon>Actinomycetes</taxon>
        <taxon>Micromonosporales</taxon>
        <taxon>Micromonosporaceae</taxon>
        <taxon>Paractinoplanes</taxon>
    </lineage>
</organism>
<protein>
    <submittedName>
        <fullName evidence="3">Cytochrome P450</fullName>
    </submittedName>
</protein>
<dbReference type="InterPro" id="IPR036396">
    <property type="entry name" value="Cyt_P450_sf"/>
</dbReference>
<dbReference type="PROSITE" id="PS00086">
    <property type="entry name" value="CYTOCHROME_P450"/>
    <property type="match status" value="1"/>
</dbReference>
<gene>
    <name evidence="3" type="ORF">Ade02nite_60770</name>
</gene>
<dbReference type="EMBL" id="BOMI01000121">
    <property type="protein sequence ID" value="GID77436.1"/>
    <property type="molecule type" value="Genomic_DNA"/>
</dbReference>
<dbReference type="Proteomes" id="UP000609879">
    <property type="component" value="Unassembled WGS sequence"/>
</dbReference>
<keyword evidence="2" id="KW-0349">Heme</keyword>
<dbReference type="CDD" id="cd11029">
    <property type="entry name" value="CYP107-like"/>
    <property type="match status" value="1"/>
</dbReference>